<evidence type="ECO:0000313" key="1">
    <source>
        <dbReference type="EMBL" id="CAG9484527.1"/>
    </source>
</evidence>
<comment type="caution">
    <text evidence="1">The sequence shown here is derived from an EMBL/GenBank/DDBJ whole genome shotgun (WGS) entry which is preliminary data.</text>
</comment>
<dbReference type="Proteomes" id="UP000779233">
    <property type="component" value="Unassembled WGS sequence"/>
</dbReference>
<proteinExistence type="predicted"/>
<accession>A0A8S4HGY2</accession>
<dbReference type="EMBL" id="CAJZCX010000016">
    <property type="protein sequence ID" value="CAG9484527.1"/>
    <property type="molecule type" value="Genomic_DNA"/>
</dbReference>
<gene>
    <name evidence="1" type="ORF">PVW1_010005400</name>
</gene>
<sequence>MDNFLNNEIEKWKTEYPFLERVWDLFYEFTNDITEKENPLFVVCDDDDIVESYPSKEGKYTQYCKILLKNIRAVSLTKIHSKGYRTIFEEPLDSNTRCTYLNKWLYYFIKIHSVPEAFIRKMFEAVDGLKTLLPENTVYTECIYESYTRDYAKPEDAIKLSNFVDNEDIIGGILMGNRPQHYQPCLNYIYDCVNTYKNLNTLYCKNNADHNPKYTKHCFDLESFKLTYEGLSKIGSLIEKLPDLDSPPQKIKAALLPSGETDTPTTEQTDFFSGPLKSKITTGVTAGVGACAFLGILYKFTPARDWFSARNRAAKASILLDDGPNEMLYNSPDSWNMESDNTGYNIGYHYTEDY</sequence>
<reference evidence="1" key="1">
    <citation type="submission" date="2021-09" db="EMBL/GenBank/DDBJ databases">
        <authorList>
            <consortium name="Pathogen Informatics"/>
        </authorList>
    </citation>
    <scope>NUCLEOTIDE SEQUENCE</scope>
    <source>
        <strain evidence="1">PvW1</strain>
    </source>
</reference>
<dbReference type="VEuPathDB" id="PlasmoDB:PVPAM_010014100"/>
<name>A0A8S4HGY2_PLAVI</name>
<evidence type="ECO:0000313" key="2">
    <source>
        <dbReference type="Proteomes" id="UP000779233"/>
    </source>
</evidence>
<dbReference type="AlphaFoldDB" id="A0A8S4HGY2"/>
<organism evidence="1 2">
    <name type="scientific">Plasmodium vivax</name>
    <name type="common">malaria parasite P. vivax</name>
    <dbReference type="NCBI Taxonomy" id="5855"/>
    <lineage>
        <taxon>Eukaryota</taxon>
        <taxon>Sar</taxon>
        <taxon>Alveolata</taxon>
        <taxon>Apicomplexa</taxon>
        <taxon>Aconoidasida</taxon>
        <taxon>Haemosporida</taxon>
        <taxon>Plasmodiidae</taxon>
        <taxon>Plasmodium</taxon>
        <taxon>Plasmodium (Plasmodium)</taxon>
    </lineage>
</organism>
<protein>
    <submittedName>
        <fullName evidence="1">(malaria parasite P. vivax) hypothetical protein</fullName>
    </submittedName>
</protein>